<dbReference type="InterPro" id="IPR044441">
    <property type="entry name" value="DICER_DSRM"/>
</dbReference>
<reference evidence="25" key="1">
    <citation type="journal article" date="2023" name="bioRxiv">
        <title>Scaffold-level genome assemblies of two parasitoid biocontrol wasps reveal the parthenogenesis mechanism and an associated novel virus.</title>
        <authorList>
            <person name="Inwood S."/>
            <person name="Skelly J."/>
            <person name="Guhlin J."/>
            <person name="Harrop T."/>
            <person name="Goldson S."/>
            <person name="Dearden P."/>
        </authorList>
    </citation>
    <scope>NUCLEOTIDE SEQUENCE</scope>
    <source>
        <strain evidence="25">Irish</strain>
        <tissue evidence="25">Whole body</tissue>
    </source>
</reference>
<dbReference type="SMART" id="SM00487">
    <property type="entry name" value="DEXDc"/>
    <property type="match status" value="1"/>
</dbReference>
<dbReference type="SMART" id="SM00949">
    <property type="entry name" value="PAZ"/>
    <property type="match status" value="1"/>
</dbReference>
<comment type="similarity">
    <text evidence="17 18">Belongs to the helicase family. Dicer subfamily.</text>
</comment>
<dbReference type="InterPro" id="IPR003100">
    <property type="entry name" value="PAZ_dom"/>
</dbReference>
<dbReference type="FunFam" id="1.10.1520.10:FF:000005">
    <property type="entry name" value="Putative endoribonuclease dicer"/>
    <property type="match status" value="1"/>
</dbReference>
<accession>A0AA39KTI2</accession>
<dbReference type="EMBL" id="JAQQBS010000002">
    <property type="protein sequence ID" value="KAK0173172.1"/>
    <property type="molecule type" value="Genomic_DNA"/>
</dbReference>
<evidence type="ECO:0000259" key="19">
    <source>
        <dbReference type="PROSITE" id="PS50137"/>
    </source>
</evidence>
<dbReference type="CDD" id="cd15903">
    <property type="entry name" value="Dicer_PBD"/>
    <property type="match status" value="1"/>
</dbReference>
<keyword evidence="8" id="KW-0547">Nucleotide-binding</keyword>
<evidence type="ECO:0000313" key="26">
    <source>
        <dbReference type="Proteomes" id="UP001168990"/>
    </source>
</evidence>
<dbReference type="PROSITE" id="PS50142">
    <property type="entry name" value="RNASE_3_2"/>
    <property type="match status" value="2"/>
</dbReference>
<comment type="cofactor">
    <cofactor evidence="3">
        <name>Mg(2+)</name>
        <dbReference type="ChEBI" id="CHEBI:18420"/>
    </cofactor>
</comment>
<dbReference type="Pfam" id="PF00271">
    <property type="entry name" value="Helicase_C"/>
    <property type="match status" value="1"/>
</dbReference>
<sequence length="1622" mass="185346">MDEPEEFTPRAYQIDLYEKAMEGNTIIYLPTGSGKTYIVVMVIKKMSSDVRIPWDEGGKRTLFLVNTVPLVAQQCAYISRHSDLSCNGYSGDMNVDMWDANMWREEFNQYQVLVMTSQILLDLLNHGYLPLTRINLIIFDECHHAVGDHPMRSIMKRFEDCPVELQPKVLGTSATLLNSNVKLEKVEENVRDLEITFHAKVITVDSMAPIKGYGKPTEMIHCYDSPIESNIQKSLDKYIDYAIEVLDMVNLSQIASQNESSKIFQPRSKSLKLKCIFEDIREHCKTQGLYVAFKAILYHMVQLEQIKRCLDDPLSLMVLDFLITKLTIMRKVIAMEMKGTSELDNIEKYSSDQVQKLFHVIKKFYNEHTSEKDKFCCIIFVRRRFTAKILYHVLKCLVDCDDEFKFLTPQYVVGNSADPFKSPFESMCLQKWSEESLSKFRAGVVNCLVATDVLDEGIDVPSCSLVIRYDTPLDFRAYVQSKGRSRHKNSHYILLSANNPELIGRYNQYRRVEMTLSIKLIGNSQQRLAPLPEDMKQILYATEIEPFCVINSKGIKSFVTDVSAISLINRYCSTLSRSKFVNCGPIWTLFEDKENINEVRYLVKIQMPMTSPLRDTIVGNMMSSIISAKRSAAMEACKKLYSIGELTDNFLPKNAAQIVEDIESLLVNWEEEDEVNKKTVGTTTTKRPHDIIYPEALYAASPLPNQNCYLHIISVKPTYPMPTEGRNWKFYEMLHSNETYAILSRKQFPKIPNFPIHMNVGPLEAKIIPNSSTVILSSDEIMQLRQFHWVIFKEVLELIKSFMIFDNADEENSYLIGPVDKNWNIDWDIVRRYPSIRREAGQNHSMRAITNDSNFTPVVDDECGWQLVTPNYRSSTNMYVVTRICDELTPKSVFPTDDYISYIHYFQGRHGLTITDEKQSLLEVKPISKKINCIKFRDQGRSMNKRKREDLEEHLIPELCYRVIFPALYWLKATLLPSILHRVSQLLLADDLRRLIASETALGIIDIRKDDEWQPLVLEQQVNDESNDTFLQMETILDESVPLEHGKSNLVPSSPDVDALSLDAIRYPWPKDHEPCDLDRNIEKVQLIDCDYYHQFTKSYLNINHERIKSKYRKRGYATRSKVTVPSLNVLKCSITSTGPTPADIIPALTPKFANDAFNLERLETLGDAYLKFITSIYLFDAYPFYNEGRLTSAKGKIIGNRYLYYCGKSKSIPGRLKVDEFEPMSNFIVPSFSTPRQLQKAVRLKNKSPNVLYEINVPIDEQIAGELSASSELDFLAQIDAWVEAKNTTGVEQFVGFQIVPDKTVSDAVEALTGVYLNSMGLKGAARFLRWLGVLPKDIAIDKVLNGKPSTARIGAGDINVHMPAVNYIENVLGYKFTDRSFILQAFTHPSYTPNRITSAYERLEFLGDAIIDFLITVYIYENCGDLSPGALTDLRSALVNNITFACLTVKYGLHTALLAHAPSLSETIERFVKYQEERDHIIDDELLWILLEEDECNMAEFVDVPKILGDLFESVIGAIYLDSGKNLNIVWEILYSLMYNEINSFSRNVPKQPVRVIYETPGAHPRFLNSESVDGTSSIMVPLEVQISKEKKLFHGFGSTKRQAKAAAAKLALKAFKHNG</sequence>
<dbReference type="GO" id="GO:0046872">
    <property type="term" value="F:metal ion binding"/>
    <property type="evidence" value="ECO:0007669"/>
    <property type="project" value="UniProtKB-KW"/>
</dbReference>
<dbReference type="Pfam" id="PF20932">
    <property type="entry name" value="Dicer_dsRBD"/>
    <property type="match status" value="1"/>
</dbReference>
<evidence type="ECO:0000256" key="18">
    <source>
        <dbReference type="PROSITE-ProRule" id="PRU00657"/>
    </source>
</evidence>
<dbReference type="GO" id="GO:0031054">
    <property type="term" value="P:pre-miRNA processing"/>
    <property type="evidence" value="ECO:0007669"/>
    <property type="project" value="InterPro"/>
</dbReference>
<dbReference type="SUPFAM" id="SSF69065">
    <property type="entry name" value="RNase III domain-like"/>
    <property type="match status" value="2"/>
</dbReference>
<dbReference type="Pfam" id="PF00270">
    <property type="entry name" value="DEAD"/>
    <property type="match status" value="1"/>
</dbReference>
<keyword evidence="7" id="KW-0677">Repeat</keyword>
<feature type="domain" description="Dicer dsRNA-binding fold" evidence="24">
    <location>
        <begin position="564"/>
        <end position="660"/>
    </location>
</feature>
<dbReference type="InterPro" id="IPR048512">
    <property type="entry name" value="Dicer_platform"/>
</dbReference>
<dbReference type="InterPro" id="IPR011545">
    <property type="entry name" value="DEAD/DEAH_box_helicase_dom"/>
</dbReference>
<dbReference type="Gene3D" id="3.40.50.300">
    <property type="entry name" value="P-loop containing nucleotide triphosphate hydrolases"/>
    <property type="match status" value="2"/>
</dbReference>
<feature type="domain" description="Helicase C-terminal" evidence="23">
    <location>
        <begin position="360"/>
        <end position="536"/>
    </location>
</feature>
<keyword evidence="13" id="KW-0460">Magnesium</keyword>
<organism evidence="25 26">
    <name type="scientific">Microctonus aethiopoides</name>
    <dbReference type="NCBI Taxonomy" id="144406"/>
    <lineage>
        <taxon>Eukaryota</taxon>
        <taxon>Metazoa</taxon>
        <taxon>Ecdysozoa</taxon>
        <taxon>Arthropoda</taxon>
        <taxon>Hexapoda</taxon>
        <taxon>Insecta</taxon>
        <taxon>Pterygota</taxon>
        <taxon>Neoptera</taxon>
        <taxon>Endopterygota</taxon>
        <taxon>Hymenoptera</taxon>
        <taxon>Apocrita</taxon>
        <taxon>Ichneumonoidea</taxon>
        <taxon>Braconidae</taxon>
        <taxon>Euphorinae</taxon>
        <taxon>Microctonus</taxon>
    </lineage>
</organism>
<feature type="domain" description="RNase III" evidence="20">
    <location>
        <begin position="1148"/>
        <end position="1322"/>
    </location>
</feature>
<evidence type="ECO:0000259" key="21">
    <source>
        <dbReference type="PROSITE" id="PS50821"/>
    </source>
</evidence>
<dbReference type="EC" id="3.1.26.3" evidence="4"/>
<comment type="cofactor">
    <cofactor evidence="2">
        <name>Mn(2+)</name>
        <dbReference type="ChEBI" id="CHEBI:29035"/>
    </cofactor>
</comment>
<keyword evidence="11" id="KW-0347">Helicase</keyword>
<dbReference type="GO" id="GO:0006309">
    <property type="term" value="P:apoptotic DNA fragmentation"/>
    <property type="evidence" value="ECO:0007669"/>
    <property type="project" value="TreeGrafter"/>
</dbReference>
<evidence type="ECO:0000256" key="15">
    <source>
        <dbReference type="ARBA" id="ARBA00023158"/>
    </source>
</evidence>
<dbReference type="CDD" id="cd00593">
    <property type="entry name" value="RIBOc"/>
    <property type="match status" value="2"/>
</dbReference>
<feature type="domain" description="PAZ" evidence="21">
    <location>
        <begin position="825"/>
        <end position="964"/>
    </location>
</feature>
<dbReference type="SUPFAM" id="SSF101690">
    <property type="entry name" value="PAZ domain"/>
    <property type="match status" value="1"/>
</dbReference>
<dbReference type="FunFam" id="3.40.50.300:FF:000628">
    <property type="entry name" value="Endoribonuclease Dicer"/>
    <property type="match status" value="1"/>
</dbReference>
<evidence type="ECO:0000256" key="8">
    <source>
        <dbReference type="ARBA" id="ARBA00022741"/>
    </source>
</evidence>
<reference evidence="25" key="2">
    <citation type="submission" date="2023-03" db="EMBL/GenBank/DDBJ databases">
        <authorList>
            <person name="Inwood S.N."/>
            <person name="Skelly J.G."/>
            <person name="Guhlin J."/>
            <person name="Harrop T.W.R."/>
            <person name="Goldson S.G."/>
            <person name="Dearden P.K."/>
        </authorList>
    </citation>
    <scope>NUCLEOTIDE SEQUENCE</scope>
    <source>
        <strain evidence="25">Irish</strain>
        <tissue evidence="25">Whole body</tissue>
    </source>
</reference>
<evidence type="ECO:0000256" key="17">
    <source>
        <dbReference type="ARBA" id="ARBA00035116"/>
    </source>
</evidence>
<evidence type="ECO:0000256" key="7">
    <source>
        <dbReference type="ARBA" id="ARBA00022737"/>
    </source>
</evidence>
<comment type="catalytic activity">
    <reaction evidence="1">
        <text>Endonucleolytic cleavage to 5'-phosphomonoester.</text>
        <dbReference type="EC" id="3.1.26.3"/>
    </reaction>
</comment>
<dbReference type="Pfam" id="PF00636">
    <property type="entry name" value="Ribonuclease_3"/>
    <property type="match status" value="2"/>
</dbReference>
<keyword evidence="9" id="KW-0255">Endonuclease</keyword>
<dbReference type="InterPro" id="IPR005034">
    <property type="entry name" value="Dicer_dimerisation"/>
</dbReference>
<dbReference type="InterPro" id="IPR038248">
    <property type="entry name" value="Dicer_dimer_sf"/>
</dbReference>
<evidence type="ECO:0000256" key="2">
    <source>
        <dbReference type="ARBA" id="ARBA00001936"/>
    </source>
</evidence>
<feature type="domain" description="RNase III" evidence="20">
    <location>
        <begin position="1367"/>
        <end position="1526"/>
    </location>
</feature>
<evidence type="ECO:0000256" key="9">
    <source>
        <dbReference type="ARBA" id="ARBA00022759"/>
    </source>
</evidence>
<keyword evidence="15" id="KW-0943">RNA-mediated gene silencing</keyword>
<dbReference type="PROSITE" id="PS00517">
    <property type="entry name" value="RNASE_3_1"/>
    <property type="match status" value="1"/>
</dbReference>
<evidence type="ECO:0000256" key="11">
    <source>
        <dbReference type="ARBA" id="ARBA00022806"/>
    </source>
</evidence>
<evidence type="ECO:0000313" key="25">
    <source>
        <dbReference type="EMBL" id="KAK0173172.1"/>
    </source>
</evidence>
<evidence type="ECO:0000256" key="4">
    <source>
        <dbReference type="ARBA" id="ARBA00012177"/>
    </source>
</evidence>
<evidence type="ECO:0000259" key="20">
    <source>
        <dbReference type="PROSITE" id="PS50142"/>
    </source>
</evidence>
<dbReference type="PROSITE" id="PS51194">
    <property type="entry name" value="HELICASE_CTER"/>
    <property type="match status" value="1"/>
</dbReference>
<evidence type="ECO:0000256" key="16">
    <source>
        <dbReference type="ARBA" id="ARBA00023211"/>
    </source>
</evidence>
<keyword evidence="6" id="KW-0479">Metal-binding</keyword>
<keyword evidence="5" id="KW-0540">Nuclease</keyword>
<dbReference type="InterPro" id="IPR027417">
    <property type="entry name" value="P-loop_NTPase"/>
</dbReference>
<dbReference type="GO" id="GO:0004525">
    <property type="term" value="F:ribonuclease III activity"/>
    <property type="evidence" value="ECO:0007669"/>
    <property type="project" value="UniProtKB-EC"/>
</dbReference>
<dbReference type="PANTHER" id="PTHR14950">
    <property type="entry name" value="DICER-RELATED"/>
    <property type="match status" value="1"/>
</dbReference>
<dbReference type="Pfam" id="PF03368">
    <property type="entry name" value="Dicer_dimer"/>
    <property type="match status" value="1"/>
</dbReference>
<name>A0AA39KTI2_9HYME</name>
<evidence type="ECO:0000256" key="5">
    <source>
        <dbReference type="ARBA" id="ARBA00022722"/>
    </source>
</evidence>
<evidence type="ECO:0000259" key="24">
    <source>
        <dbReference type="PROSITE" id="PS51327"/>
    </source>
</evidence>
<evidence type="ECO:0000256" key="6">
    <source>
        <dbReference type="ARBA" id="ARBA00022723"/>
    </source>
</evidence>
<dbReference type="GO" id="GO:0005524">
    <property type="term" value="F:ATP binding"/>
    <property type="evidence" value="ECO:0007669"/>
    <property type="project" value="UniProtKB-KW"/>
</dbReference>
<dbReference type="GO" id="GO:0004530">
    <property type="term" value="F:deoxyribonuclease I activity"/>
    <property type="evidence" value="ECO:0007669"/>
    <property type="project" value="TreeGrafter"/>
</dbReference>
<evidence type="ECO:0000256" key="12">
    <source>
        <dbReference type="ARBA" id="ARBA00022840"/>
    </source>
</evidence>
<dbReference type="InterPro" id="IPR014720">
    <property type="entry name" value="dsRBD_dom"/>
</dbReference>
<dbReference type="PROSITE" id="PS50137">
    <property type="entry name" value="DS_RBD"/>
    <property type="match status" value="1"/>
</dbReference>
<keyword evidence="26" id="KW-1185">Reference proteome</keyword>
<dbReference type="Gene3D" id="3.30.160.20">
    <property type="match status" value="1"/>
</dbReference>
<dbReference type="GO" id="GO:0030422">
    <property type="term" value="P:siRNA processing"/>
    <property type="evidence" value="ECO:0007669"/>
    <property type="project" value="InterPro"/>
</dbReference>
<dbReference type="GO" id="GO:0003723">
    <property type="term" value="F:RNA binding"/>
    <property type="evidence" value="ECO:0007669"/>
    <property type="project" value="UniProtKB-UniRule"/>
</dbReference>
<dbReference type="GO" id="GO:0004386">
    <property type="term" value="F:helicase activity"/>
    <property type="evidence" value="ECO:0007669"/>
    <property type="project" value="UniProtKB-KW"/>
</dbReference>
<dbReference type="SMART" id="SM00490">
    <property type="entry name" value="HELICc"/>
    <property type="match status" value="1"/>
</dbReference>
<comment type="caution">
    <text evidence="25">The sequence shown here is derived from an EMBL/GenBank/DDBJ whole genome shotgun (WGS) entry which is preliminary data.</text>
</comment>
<evidence type="ECO:0000256" key="3">
    <source>
        <dbReference type="ARBA" id="ARBA00001946"/>
    </source>
</evidence>
<dbReference type="PANTHER" id="PTHR14950:SF36">
    <property type="entry name" value="ENDORIBONUCLEASE DCR-2"/>
    <property type="match status" value="1"/>
</dbReference>
<proteinExistence type="inferred from homology"/>
<dbReference type="GO" id="GO:0005634">
    <property type="term" value="C:nucleus"/>
    <property type="evidence" value="ECO:0007669"/>
    <property type="project" value="TreeGrafter"/>
</dbReference>
<dbReference type="Gene3D" id="2.170.260.10">
    <property type="entry name" value="paz domain"/>
    <property type="match status" value="1"/>
</dbReference>
<dbReference type="Gene3D" id="3.30.160.380">
    <property type="entry name" value="Dicer dimerisation domain"/>
    <property type="match status" value="1"/>
</dbReference>
<keyword evidence="12" id="KW-0067">ATP-binding</keyword>
<dbReference type="SUPFAM" id="SSF52540">
    <property type="entry name" value="P-loop containing nucleoside triphosphate hydrolases"/>
    <property type="match status" value="1"/>
</dbReference>
<dbReference type="SUPFAM" id="SSF54768">
    <property type="entry name" value="dsRNA-binding domain-like"/>
    <property type="match status" value="1"/>
</dbReference>
<dbReference type="InterPro" id="IPR000999">
    <property type="entry name" value="RNase_III_dom"/>
</dbReference>
<dbReference type="PROSITE" id="PS50821">
    <property type="entry name" value="PAZ"/>
    <property type="match status" value="1"/>
</dbReference>
<dbReference type="GO" id="GO:0070578">
    <property type="term" value="C:RISC-loading complex"/>
    <property type="evidence" value="ECO:0007669"/>
    <property type="project" value="TreeGrafter"/>
</dbReference>
<dbReference type="Pfam" id="PF02170">
    <property type="entry name" value="PAZ"/>
    <property type="match status" value="1"/>
</dbReference>
<dbReference type="InterPro" id="IPR014001">
    <property type="entry name" value="Helicase_ATP-bd"/>
</dbReference>
<protein>
    <recommendedName>
        <fullName evidence="4">ribonuclease III</fullName>
        <ecNumber evidence="4">3.1.26.3</ecNumber>
    </recommendedName>
</protein>
<dbReference type="InterPro" id="IPR036389">
    <property type="entry name" value="RNase_III_sf"/>
</dbReference>
<evidence type="ECO:0000259" key="22">
    <source>
        <dbReference type="PROSITE" id="PS51192"/>
    </source>
</evidence>
<dbReference type="PROSITE" id="PS51192">
    <property type="entry name" value="HELICASE_ATP_BIND_1"/>
    <property type="match status" value="1"/>
</dbReference>
<feature type="domain" description="Helicase ATP-binding" evidence="22">
    <location>
        <begin position="16"/>
        <end position="194"/>
    </location>
</feature>
<evidence type="ECO:0000256" key="10">
    <source>
        <dbReference type="ARBA" id="ARBA00022801"/>
    </source>
</evidence>
<dbReference type="GO" id="GO:0005737">
    <property type="term" value="C:cytoplasm"/>
    <property type="evidence" value="ECO:0007669"/>
    <property type="project" value="TreeGrafter"/>
</dbReference>
<keyword evidence="14 18" id="KW-0694">RNA-binding</keyword>
<dbReference type="SMART" id="SM00535">
    <property type="entry name" value="RIBOc"/>
    <property type="match status" value="2"/>
</dbReference>
<dbReference type="PROSITE" id="PS51327">
    <property type="entry name" value="DICER_DSRBF"/>
    <property type="match status" value="1"/>
</dbReference>
<dbReference type="Proteomes" id="UP001168990">
    <property type="component" value="Unassembled WGS sequence"/>
</dbReference>
<dbReference type="InterPro" id="IPR001650">
    <property type="entry name" value="Helicase_C-like"/>
</dbReference>
<evidence type="ECO:0000256" key="14">
    <source>
        <dbReference type="ARBA" id="ARBA00022884"/>
    </source>
</evidence>
<evidence type="ECO:0000256" key="13">
    <source>
        <dbReference type="ARBA" id="ARBA00022842"/>
    </source>
</evidence>
<dbReference type="InterPro" id="IPR036085">
    <property type="entry name" value="PAZ_dom_sf"/>
</dbReference>
<keyword evidence="10" id="KW-0378">Hydrolase</keyword>
<dbReference type="CDD" id="cd18034">
    <property type="entry name" value="DEXHc_dicer"/>
    <property type="match status" value="1"/>
</dbReference>
<feature type="domain" description="DRBM" evidence="19">
    <location>
        <begin position="1585"/>
        <end position="1620"/>
    </location>
</feature>
<gene>
    <name evidence="25" type="ORF">PV328_006410</name>
</gene>
<evidence type="ECO:0000259" key="23">
    <source>
        <dbReference type="PROSITE" id="PS51194"/>
    </source>
</evidence>
<dbReference type="Pfam" id="PF20931">
    <property type="entry name" value="Dicer_platform"/>
    <property type="match status" value="1"/>
</dbReference>
<dbReference type="InterPro" id="IPR048513">
    <property type="entry name" value="Dicer_PBD"/>
</dbReference>
<evidence type="ECO:0000256" key="1">
    <source>
        <dbReference type="ARBA" id="ARBA00000109"/>
    </source>
</evidence>
<dbReference type="Gene3D" id="1.10.1520.10">
    <property type="entry name" value="Ribonuclease III domain"/>
    <property type="match status" value="2"/>
</dbReference>
<keyword evidence="16" id="KW-0464">Manganese</keyword>